<evidence type="ECO:0000256" key="2">
    <source>
        <dbReference type="SAM" id="MobiDB-lite"/>
    </source>
</evidence>
<dbReference type="GeneID" id="64859942"/>
<evidence type="ECO:0000313" key="4">
    <source>
        <dbReference type="Proteomes" id="UP000644660"/>
    </source>
</evidence>
<accession>A0A8H2VK47</accession>
<dbReference type="AlphaFoldDB" id="A0A8H2VK47"/>
<dbReference type="EMBL" id="CAEFZW010000012">
    <property type="protein sequence ID" value="CAB4256846.1"/>
    <property type="molecule type" value="Genomic_DNA"/>
</dbReference>
<evidence type="ECO:0000313" key="3">
    <source>
        <dbReference type="EMBL" id="CAB4256846.1"/>
    </source>
</evidence>
<proteinExistence type="predicted"/>
<dbReference type="InterPro" id="IPR019734">
    <property type="entry name" value="TPR_rpt"/>
</dbReference>
<feature type="repeat" description="TPR" evidence="1">
    <location>
        <begin position="474"/>
        <end position="507"/>
    </location>
</feature>
<dbReference type="InterPro" id="IPR011990">
    <property type="entry name" value="TPR-like_helical_dom_sf"/>
</dbReference>
<dbReference type="SMART" id="SM00028">
    <property type="entry name" value="TPR"/>
    <property type="match status" value="5"/>
</dbReference>
<organism evidence="3 4">
    <name type="scientific">Maudiozyma barnettii</name>
    <dbReference type="NCBI Taxonomy" id="61262"/>
    <lineage>
        <taxon>Eukaryota</taxon>
        <taxon>Fungi</taxon>
        <taxon>Dikarya</taxon>
        <taxon>Ascomycota</taxon>
        <taxon>Saccharomycotina</taxon>
        <taxon>Saccharomycetes</taxon>
        <taxon>Saccharomycetales</taxon>
        <taxon>Saccharomycetaceae</taxon>
        <taxon>Maudiozyma</taxon>
    </lineage>
</organism>
<dbReference type="SUPFAM" id="SSF48452">
    <property type="entry name" value="TPR-like"/>
    <property type="match status" value="2"/>
</dbReference>
<dbReference type="Proteomes" id="UP000644660">
    <property type="component" value="Unassembled WGS sequence"/>
</dbReference>
<name>A0A8H2VK47_9SACH</name>
<gene>
    <name evidence="3" type="ORF">KABA2_12S00484</name>
</gene>
<keyword evidence="1" id="KW-0802">TPR repeat</keyword>
<protein>
    <submittedName>
        <fullName evidence="3">Similar to Saccharomyces cerevisiae YBR112C CYC8 General transcriptional co- repressor, acts together with Tup1p</fullName>
    </submittedName>
</protein>
<sequence length="927" mass="105835">MYTDIIKAQTEILQKCGSLAIDMDKLPLAFELLTKTLENDPLNLKTLLLLSNAYLKNKSFINVIHLLISAVNSKSNIILNNIMIWQKLAVSYYRLNRFDDSNHAILQALALFEKSSRYSMIMNTTSTTTTTTNINSPDFQRYSLKAQGTNISNTDATKKLTNNINNIQHNNSNDMKDSSINHDNNLPTLSESKMYVLRCRILLLMDSQHDTLKEGLPAFDKCLHFLEKFDNFNYYLDVLITRAQFFKKFEDIIGCKNDLIHILKLLDERRNQLKPNDLLIKASYVYHLLATLIYEENPNNHHDAIETIHLGMKNFPHMTSSIKPLSLLETQLIYLNGNDNEISTKIDQLKLQIDLDRSKDQALTSYMIARLLLKKNVEQNANQAYEYYQKTLKILPRKPWIWISVASLYLELGQFDDALSTYTQAVNHSLYTDENQSDKSERSLSDASSVASNSSTSNSLLPSYELKFNNVFAAIAWFGISQVYTATGEYKNATDAINQALKLFKIEKDSENVNKLKTLLSKLIILEVNNNNGNSIENDIDDESTANSLHSIQKSDETTTNIVAGKKTELSIKYENPDVPIVVLIDLTNQSDGKLFEPIEIVEKEDICSLDIENVDENSTDSERNSLNSNEIIDLTSEEINMHKKRKASRIGWENEIEEKGIKEKSFKTPYFYDNQTYGPSHGSYYEDDIGPHHQNVPSASNPNNGIYNSYKIPMQTGSYNPRNNFQQPNGFINPEKIDRFNRREATNEIMSHYDRSQYSISSHPTPIVTKSQIISMPVFIPDPQQSLHTSSNSTPVLHFEPNNGNFRRPYTVGITPNPYVHRDLQYGQNQPHVDYNNAGIEHSQMQQISNNMGQNVQRPMSYPHVSIPNHTSNGAETRPFLFNGENLINQSRGQVPQNGIMNNQQQINNNAYYINPNQPQGSQYYK</sequence>
<dbReference type="OrthoDB" id="418911at2759"/>
<dbReference type="Gene3D" id="1.25.40.10">
    <property type="entry name" value="Tetratricopeptide repeat domain"/>
    <property type="match status" value="2"/>
</dbReference>
<feature type="compositionally biased region" description="Low complexity" evidence="2">
    <location>
        <begin position="445"/>
        <end position="458"/>
    </location>
</feature>
<keyword evidence="4" id="KW-1185">Reference proteome</keyword>
<dbReference type="PROSITE" id="PS50005">
    <property type="entry name" value="TPR"/>
    <property type="match status" value="2"/>
</dbReference>
<dbReference type="RefSeq" id="XP_041408690.1">
    <property type="nucleotide sequence ID" value="XM_041552756.1"/>
</dbReference>
<comment type="caution">
    <text evidence="3">The sequence shown here is derived from an EMBL/GenBank/DDBJ whole genome shotgun (WGS) entry which is preliminary data.</text>
</comment>
<reference evidence="3 4" key="1">
    <citation type="submission" date="2020-05" db="EMBL/GenBank/DDBJ databases">
        <authorList>
            <person name="Casaregola S."/>
            <person name="Devillers H."/>
            <person name="Grondin C."/>
        </authorList>
    </citation>
    <scope>NUCLEOTIDE SEQUENCE [LARGE SCALE GENOMIC DNA]</scope>
    <source>
        <strain evidence="3 4">CLIB 1767</strain>
    </source>
</reference>
<feature type="repeat" description="TPR" evidence="1">
    <location>
        <begin position="399"/>
        <end position="432"/>
    </location>
</feature>
<feature type="region of interest" description="Disordered" evidence="2">
    <location>
        <begin position="433"/>
        <end position="458"/>
    </location>
</feature>
<dbReference type="Pfam" id="PF13181">
    <property type="entry name" value="TPR_8"/>
    <property type="match status" value="1"/>
</dbReference>
<evidence type="ECO:0000256" key="1">
    <source>
        <dbReference type="PROSITE-ProRule" id="PRU00339"/>
    </source>
</evidence>